<dbReference type="PANTHER" id="PTHR46114:SF1">
    <property type="entry name" value="ZAD DOMAIN-CONTAINING PROTEIN"/>
    <property type="match status" value="1"/>
</dbReference>
<evidence type="ECO:0000313" key="2">
    <source>
        <dbReference type="EMBL" id="SSX25136.1"/>
    </source>
</evidence>
<reference evidence="1" key="1">
    <citation type="submission" date="2018-04" db="EMBL/GenBank/DDBJ databases">
        <authorList>
            <person name="Go L.Y."/>
            <person name="Mitchell J.A."/>
        </authorList>
    </citation>
    <scope>NUCLEOTIDE SEQUENCE</scope>
    <source>
        <tissue evidence="1">Whole organism</tissue>
    </source>
</reference>
<dbReference type="PANTHER" id="PTHR46114">
    <property type="entry name" value="APPLE DOMAIN-CONTAINING PROTEIN"/>
    <property type="match status" value="1"/>
</dbReference>
<dbReference type="VEuPathDB" id="VectorBase:CSON011970"/>
<dbReference type="AlphaFoldDB" id="A0A336KP55"/>
<name>A0A336KP55_CULSO</name>
<reference evidence="2" key="2">
    <citation type="submission" date="2018-07" db="EMBL/GenBank/DDBJ databases">
        <authorList>
            <person name="Quirk P.G."/>
            <person name="Krulwich T.A."/>
        </authorList>
    </citation>
    <scope>NUCLEOTIDE SEQUENCE</scope>
</reference>
<evidence type="ECO:0000313" key="1">
    <source>
        <dbReference type="EMBL" id="SSX04773.1"/>
    </source>
</evidence>
<dbReference type="OMA" id="PENVENC"/>
<dbReference type="EMBL" id="UFQS01000546">
    <property type="protein sequence ID" value="SSX04773.1"/>
    <property type="molecule type" value="Genomic_DNA"/>
</dbReference>
<gene>
    <name evidence="1" type="primary">CSON011970</name>
</gene>
<sequence length="590" mass="68343">MFQEKLKCPKYLKVLCYMCGKFTPKNKQRTITSVVEEHYFECYGIKIMLNEFTPHFICLACQTKLFKKNEMQSQKNWFKTPFIWKKPRDDHKDCYVCLMPNLQGKSWSMRHKIEYPTNSCCILPILNGSSSLYHVNSTVGANFALDIIRNGSFGDWTPSKSINLTTSFLEIDSFTSQDNNVSEYFQYGHRRELNPRPLHQASFNDLVRDLLLDKNRAELLGSRLAQFDLIQPSTKITASRSRSDELKKFFSQEEDITYVNNISNLFNFLDFPHNAKEWRLFMDSNKKSFKVILLHIGNLYPSIPVAYTENTKETRILIEKILNLINYYENEWLIVADLKVVAILIGLKGGYPSYPCIFCTYHSRSKVDHYNTKWPLRTKFVIGELSVQSPPLINVKNVILPPLHIKLGVATQFLKKVFGENTNAKDAVRKIFPGKSEAKIVAGIVDGPQLKKLLQNSEFLHSLSKNEKDAWLGFNQLCSNVFGNFKSPKFLTLVKDMVLKFKKCDVKVSPKLHLLINHIDRFPANLGDFSDEQGERAHQDFKNVEMRFTKKGKTSNISAMADFLWLRMREKKTQYKKSKGGKTIFFQKNK</sequence>
<organism evidence="1">
    <name type="scientific">Culicoides sonorensis</name>
    <name type="common">Biting midge</name>
    <dbReference type="NCBI Taxonomy" id="179676"/>
    <lineage>
        <taxon>Eukaryota</taxon>
        <taxon>Metazoa</taxon>
        <taxon>Ecdysozoa</taxon>
        <taxon>Arthropoda</taxon>
        <taxon>Hexapoda</taxon>
        <taxon>Insecta</taxon>
        <taxon>Pterygota</taxon>
        <taxon>Neoptera</taxon>
        <taxon>Endopterygota</taxon>
        <taxon>Diptera</taxon>
        <taxon>Nematocera</taxon>
        <taxon>Chironomoidea</taxon>
        <taxon>Ceratopogonidae</taxon>
        <taxon>Ceratopogoninae</taxon>
        <taxon>Culicoides</taxon>
        <taxon>Monoculicoides</taxon>
    </lineage>
</organism>
<dbReference type="EMBL" id="UFQT01000546">
    <property type="protein sequence ID" value="SSX25136.1"/>
    <property type="molecule type" value="Genomic_DNA"/>
</dbReference>
<accession>A0A336KP55</accession>
<proteinExistence type="predicted"/>
<protein>
    <submittedName>
        <fullName evidence="1">CSON011970 protein</fullName>
    </submittedName>
</protein>